<evidence type="ECO:0000313" key="3">
    <source>
        <dbReference type="EMBL" id="KAG6381593.1"/>
    </source>
</evidence>
<dbReference type="InterPro" id="IPR004821">
    <property type="entry name" value="Cyt_trans-like"/>
</dbReference>
<name>A0A8I3ADQ2_9AGAM</name>
<evidence type="ECO:0000259" key="2">
    <source>
        <dbReference type="Pfam" id="PF01467"/>
    </source>
</evidence>
<accession>A0A8I3ADQ2</accession>
<dbReference type="InterPro" id="IPR014729">
    <property type="entry name" value="Rossmann-like_a/b/a_fold"/>
</dbReference>
<dbReference type="InterPro" id="IPR045049">
    <property type="entry name" value="Pcy1-like"/>
</dbReference>
<dbReference type="EMBL" id="JAGFBS010000001">
    <property type="protein sequence ID" value="KAG6381593.1"/>
    <property type="molecule type" value="Genomic_DNA"/>
</dbReference>
<proteinExistence type="predicted"/>
<gene>
    <name evidence="3" type="ORF">JVT61DRAFT_190</name>
</gene>
<dbReference type="PANTHER" id="PTHR10739">
    <property type="entry name" value="CYTIDYLYLTRANSFERASE"/>
    <property type="match status" value="1"/>
</dbReference>
<evidence type="ECO:0000256" key="1">
    <source>
        <dbReference type="ARBA" id="ARBA00026101"/>
    </source>
</evidence>
<dbReference type="GO" id="GO:0005635">
    <property type="term" value="C:nuclear envelope"/>
    <property type="evidence" value="ECO:0007669"/>
    <property type="project" value="TreeGrafter"/>
</dbReference>
<sequence>MDSSSSVLSDEDYDVISNPGQRSLESSIADFGHIAAQVVREIPPTDAARQALSTASLSSTDIQTWVRGVIDAANVNGRNGGGSYPPDHRTVRVYVDGVFDVLTAGYVRPLRHHSLPVDIHTRPHRVCRHMLQLRQAKLAFPSVHLMAGVFSDEDCQEHGTQPGFPHVERCELLRHCRWVDEIVPDVVWTLTDAFLIAKRIDYVVLEEGSSVNPEFDKTRLKGYDHLKKLGMFSAVSCCGGAHVFLYVTGRVIPTKRTLGLAPALVVPPKLPSPEATPLRKAPELQPEVFEGDGQVDVTHGINKMTLDGQ</sequence>
<dbReference type="Proteomes" id="UP000683000">
    <property type="component" value="Unassembled WGS sequence"/>
</dbReference>
<organism evidence="3 4">
    <name type="scientific">Boletus reticuloceps</name>
    <dbReference type="NCBI Taxonomy" id="495285"/>
    <lineage>
        <taxon>Eukaryota</taxon>
        <taxon>Fungi</taxon>
        <taxon>Dikarya</taxon>
        <taxon>Basidiomycota</taxon>
        <taxon>Agaricomycotina</taxon>
        <taxon>Agaricomycetes</taxon>
        <taxon>Agaricomycetidae</taxon>
        <taxon>Boletales</taxon>
        <taxon>Boletineae</taxon>
        <taxon>Boletaceae</taxon>
        <taxon>Boletoideae</taxon>
        <taxon>Boletus</taxon>
    </lineage>
</organism>
<dbReference type="Pfam" id="PF01467">
    <property type="entry name" value="CTP_transf_like"/>
    <property type="match status" value="1"/>
</dbReference>
<reference evidence="3" key="1">
    <citation type="submission" date="2021-03" db="EMBL/GenBank/DDBJ databases">
        <title>Evolutionary innovations through gain and loss of genes in the ectomycorrhizal Boletales.</title>
        <authorList>
            <person name="Wu G."/>
            <person name="Miyauchi S."/>
            <person name="Morin E."/>
            <person name="Yang Z.-L."/>
            <person name="Xu J."/>
            <person name="Martin F.M."/>
        </authorList>
    </citation>
    <scope>NUCLEOTIDE SEQUENCE</scope>
    <source>
        <strain evidence="3">BR01</strain>
    </source>
</reference>
<dbReference type="SUPFAM" id="SSF52374">
    <property type="entry name" value="Nucleotidylyl transferase"/>
    <property type="match status" value="1"/>
</dbReference>
<comment type="caution">
    <text evidence="3">The sequence shown here is derived from an EMBL/GenBank/DDBJ whole genome shotgun (WGS) entry which is preliminary data.</text>
</comment>
<evidence type="ECO:0000313" key="4">
    <source>
        <dbReference type="Proteomes" id="UP000683000"/>
    </source>
</evidence>
<dbReference type="GO" id="GO:0031210">
    <property type="term" value="F:phosphatidylcholine binding"/>
    <property type="evidence" value="ECO:0007669"/>
    <property type="project" value="TreeGrafter"/>
</dbReference>
<dbReference type="EC" id="2.7.7.15" evidence="1"/>
<protein>
    <recommendedName>
        <fullName evidence="1">choline-phosphate cytidylyltransferase</fullName>
        <ecNumber evidence="1">2.7.7.15</ecNumber>
    </recommendedName>
</protein>
<dbReference type="AlphaFoldDB" id="A0A8I3ADQ2"/>
<dbReference type="Gene3D" id="3.40.50.620">
    <property type="entry name" value="HUPs"/>
    <property type="match status" value="1"/>
</dbReference>
<keyword evidence="4" id="KW-1185">Reference proteome</keyword>
<dbReference type="GO" id="GO:0004105">
    <property type="term" value="F:choline-phosphate cytidylyltransferase activity"/>
    <property type="evidence" value="ECO:0007669"/>
    <property type="project" value="UniProtKB-EC"/>
</dbReference>
<dbReference type="OrthoDB" id="17102at2759"/>
<dbReference type="PANTHER" id="PTHR10739:SF13">
    <property type="entry name" value="CHOLINE-PHOSPHATE CYTIDYLYLTRANSFERASE"/>
    <property type="match status" value="1"/>
</dbReference>
<feature type="domain" description="Cytidyltransferase-like" evidence="2">
    <location>
        <begin position="129"/>
        <end position="207"/>
    </location>
</feature>